<dbReference type="GO" id="GO:0042834">
    <property type="term" value="F:peptidoglycan binding"/>
    <property type="evidence" value="ECO:0007669"/>
    <property type="project" value="InterPro"/>
</dbReference>
<keyword evidence="4" id="KW-0472">Membrane</keyword>
<dbReference type="GO" id="GO:0071555">
    <property type="term" value="P:cell wall organization"/>
    <property type="evidence" value="ECO:0007669"/>
    <property type="project" value="UniProtKB-KW"/>
</dbReference>
<dbReference type="InterPro" id="IPR036908">
    <property type="entry name" value="RlpA-like_sf"/>
</dbReference>
<dbReference type="PROSITE" id="PS51257">
    <property type="entry name" value="PROKAR_LIPOPROTEIN"/>
    <property type="match status" value="1"/>
</dbReference>
<dbReference type="Pfam" id="PF05036">
    <property type="entry name" value="SPOR"/>
    <property type="match status" value="1"/>
</dbReference>
<comment type="subcellular location">
    <subcellularLocation>
        <location evidence="4">Cell membrane</location>
        <topology evidence="4">Lipid-anchor</topology>
    </subcellularLocation>
</comment>
<protein>
    <recommendedName>
        <fullName evidence="4">Probable endolytic peptidoglycan transglycosylase RlpA</fullName>
        <ecNumber evidence="4">4.2.2.-</ecNumber>
    </recommendedName>
</protein>
<dbReference type="PROSITE" id="PS51724">
    <property type="entry name" value="SPOR"/>
    <property type="match status" value="1"/>
</dbReference>
<dbReference type="InterPro" id="IPR009009">
    <property type="entry name" value="RlpA-like_DPBB"/>
</dbReference>
<keyword evidence="4" id="KW-0564">Palmitate</keyword>
<dbReference type="Gene3D" id="2.40.40.10">
    <property type="entry name" value="RlpA-like domain"/>
    <property type="match status" value="1"/>
</dbReference>
<dbReference type="Proteomes" id="UP000198405">
    <property type="component" value="Unassembled WGS sequence"/>
</dbReference>
<evidence type="ECO:0000259" key="6">
    <source>
        <dbReference type="PROSITE" id="PS51724"/>
    </source>
</evidence>
<dbReference type="PANTHER" id="PTHR34183">
    <property type="entry name" value="ENDOLYTIC PEPTIDOGLYCAN TRANSGLYCOSYLASE RLPA"/>
    <property type="match status" value="1"/>
</dbReference>
<dbReference type="GO" id="GO:0005886">
    <property type="term" value="C:plasma membrane"/>
    <property type="evidence" value="ECO:0007669"/>
    <property type="project" value="UniProtKB-SubCell"/>
</dbReference>
<dbReference type="InterPro" id="IPR007730">
    <property type="entry name" value="SPOR-like_dom"/>
</dbReference>
<comment type="function">
    <text evidence="4">Lytic transglycosylase with a strong preference for naked glycan strands that lack stem peptides.</text>
</comment>
<evidence type="ECO:0000256" key="5">
    <source>
        <dbReference type="RuleBase" id="RU003495"/>
    </source>
</evidence>
<keyword evidence="2 4" id="KW-0456">Lyase</keyword>
<dbReference type="EMBL" id="FZOB01000009">
    <property type="protein sequence ID" value="SNR83181.1"/>
    <property type="molecule type" value="Genomic_DNA"/>
</dbReference>
<gene>
    <name evidence="4" type="primary">rlpA</name>
    <name evidence="7" type="ORF">SAMN06265340_1099</name>
</gene>
<dbReference type="InterPro" id="IPR036680">
    <property type="entry name" value="SPOR-like_sf"/>
</dbReference>
<keyword evidence="4" id="KW-1003">Cell membrane</keyword>
<dbReference type="CDD" id="cd22268">
    <property type="entry name" value="DPBB_RlpA-like"/>
    <property type="match status" value="1"/>
</dbReference>
<name>A0A238ZJF5_9BACT</name>
<sequence>MRRGILLFTIFFLSGCVSLVGPNDYSVKVKKEVISEASKRRKLRKKETVSDSKLKADRKIGCKSTYKVWGKEYCVLKHSYGFEEIGIASWYGPNFHGKKTASGEVYNMYEMTAAHKSLPLGTYVKVINLENGKSVVVKINDRGPFVPGRIIDLSYAAAKKLGVVAKGTAKVKIVALGRKEDGHYTPENYERGSFYIQLGAFEKFENAEKLKNKFVKKGIKAKIIQAFGLFRVVVGPQLTYVKAMEERDRLRKIYPDAFVIRVN</sequence>
<dbReference type="SUPFAM" id="SSF110997">
    <property type="entry name" value="Sporulation related repeat"/>
    <property type="match status" value="1"/>
</dbReference>
<dbReference type="EC" id="4.2.2.-" evidence="4"/>
<dbReference type="GO" id="GO:0008932">
    <property type="term" value="F:lytic endotransglycosylase activity"/>
    <property type="evidence" value="ECO:0007669"/>
    <property type="project" value="UniProtKB-UniRule"/>
</dbReference>
<dbReference type="InterPro" id="IPR034718">
    <property type="entry name" value="RlpA"/>
</dbReference>
<reference evidence="8" key="1">
    <citation type="submission" date="2017-06" db="EMBL/GenBank/DDBJ databases">
        <authorList>
            <person name="Varghese N."/>
            <person name="Submissions S."/>
        </authorList>
    </citation>
    <scope>NUCLEOTIDE SEQUENCE [LARGE SCALE GENOMIC DNA]</scope>
    <source>
        <strain evidence="8">DSM 15668</strain>
    </source>
</reference>
<dbReference type="Gene3D" id="3.30.70.1070">
    <property type="entry name" value="Sporulation related repeat"/>
    <property type="match status" value="1"/>
</dbReference>
<evidence type="ECO:0000256" key="1">
    <source>
        <dbReference type="ARBA" id="ARBA00022729"/>
    </source>
</evidence>
<evidence type="ECO:0000256" key="4">
    <source>
        <dbReference type="HAMAP-Rule" id="MF_02071"/>
    </source>
</evidence>
<organism evidence="7 8">
    <name type="scientific">Desulfurobacterium atlanticum</name>
    <dbReference type="NCBI Taxonomy" id="240169"/>
    <lineage>
        <taxon>Bacteria</taxon>
        <taxon>Pseudomonadati</taxon>
        <taxon>Aquificota</taxon>
        <taxon>Aquificia</taxon>
        <taxon>Desulfurobacteriales</taxon>
        <taxon>Desulfurobacteriaceae</taxon>
        <taxon>Desulfurobacterium</taxon>
    </lineage>
</organism>
<dbReference type="SUPFAM" id="SSF50685">
    <property type="entry name" value="Barwin-like endoglucanases"/>
    <property type="match status" value="1"/>
</dbReference>
<dbReference type="RefSeq" id="WP_089323312.1">
    <property type="nucleotide sequence ID" value="NZ_FZOB01000009.1"/>
</dbReference>
<evidence type="ECO:0000313" key="7">
    <source>
        <dbReference type="EMBL" id="SNR83181.1"/>
    </source>
</evidence>
<keyword evidence="8" id="KW-1185">Reference proteome</keyword>
<proteinExistence type="inferred from homology"/>
<feature type="domain" description="SPOR" evidence="6">
    <location>
        <begin position="188"/>
        <end position="262"/>
    </location>
</feature>
<dbReference type="NCBIfam" id="TIGR00413">
    <property type="entry name" value="rlpA"/>
    <property type="match status" value="1"/>
</dbReference>
<keyword evidence="4 7" id="KW-0449">Lipoprotein</keyword>
<keyword evidence="1" id="KW-0732">Signal</keyword>
<dbReference type="Pfam" id="PF03330">
    <property type="entry name" value="DPBB_1"/>
    <property type="match status" value="1"/>
</dbReference>
<evidence type="ECO:0000256" key="3">
    <source>
        <dbReference type="ARBA" id="ARBA00023316"/>
    </source>
</evidence>
<dbReference type="GO" id="GO:0000270">
    <property type="term" value="P:peptidoglycan metabolic process"/>
    <property type="evidence" value="ECO:0007669"/>
    <property type="project" value="UniProtKB-UniRule"/>
</dbReference>
<accession>A0A238ZJF5</accession>
<dbReference type="AlphaFoldDB" id="A0A238ZJF5"/>
<dbReference type="InterPro" id="IPR012997">
    <property type="entry name" value="RplA"/>
</dbReference>
<keyword evidence="3 4" id="KW-0961">Cell wall biogenesis/degradation</keyword>
<dbReference type="HAMAP" id="MF_02071">
    <property type="entry name" value="RlpA"/>
    <property type="match status" value="1"/>
</dbReference>
<evidence type="ECO:0000313" key="8">
    <source>
        <dbReference type="Proteomes" id="UP000198405"/>
    </source>
</evidence>
<dbReference type="PANTHER" id="PTHR34183:SF1">
    <property type="entry name" value="ENDOLYTIC PEPTIDOGLYCAN TRANSGLYCOSYLASE RLPA"/>
    <property type="match status" value="1"/>
</dbReference>
<comment type="similarity">
    <text evidence="4 5">Belongs to the RlpA family.</text>
</comment>
<evidence type="ECO:0000256" key="2">
    <source>
        <dbReference type="ARBA" id="ARBA00023239"/>
    </source>
</evidence>
<dbReference type="OrthoDB" id="9779128at2"/>